<feature type="compositionally biased region" description="Basic residues" evidence="1">
    <location>
        <begin position="45"/>
        <end position="70"/>
    </location>
</feature>
<feature type="compositionally biased region" description="Low complexity" evidence="1">
    <location>
        <begin position="154"/>
        <end position="166"/>
    </location>
</feature>
<feature type="non-terminal residue" evidence="2">
    <location>
        <position position="1"/>
    </location>
</feature>
<organism evidence="2">
    <name type="scientific">uncultured Solirubrobacteraceae bacterium</name>
    <dbReference type="NCBI Taxonomy" id="1162706"/>
    <lineage>
        <taxon>Bacteria</taxon>
        <taxon>Bacillati</taxon>
        <taxon>Actinomycetota</taxon>
        <taxon>Thermoleophilia</taxon>
        <taxon>Solirubrobacterales</taxon>
        <taxon>Solirubrobacteraceae</taxon>
        <taxon>environmental samples</taxon>
    </lineage>
</organism>
<gene>
    <name evidence="2" type="ORF">AVDCRST_MAG13-2700</name>
</gene>
<sequence length="232" mass="25064">ERRRARRGRARGPRLPALPAPGGLARGGRPRQAGRLRAGGVLGPARRRLRRSGRPAAHLRPRPRRPRRQPHGPVLHGGPLRRVPHGRAAPRGLREPAALGPGRRRPQAHGRLHHRRGAVRAAGQPAHAGRARRLPAVGRARARRAGPRPRRPLPRGVRLGRGAAPARGRERGARPAPAPALRPRRGVRPAARRAVAAARLLPPLPAEHVHRAPDPGHARRRARPGAGARGHV</sequence>
<feature type="region of interest" description="Disordered" evidence="1">
    <location>
        <begin position="1"/>
        <end position="232"/>
    </location>
</feature>
<evidence type="ECO:0000313" key="2">
    <source>
        <dbReference type="EMBL" id="CAA9508893.1"/>
    </source>
</evidence>
<protein>
    <submittedName>
        <fullName evidence="2">Uracil-DNA glycosylase, family 5</fullName>
        <ecNumber evidence="2">3.2.2.27</ecNumber>
    </submittedName>
</protein>
<feature type="compositionally biased region" description="Basic residues" evidence="1">
    <location>
        <begin position="140"/>
        <end position="153"/>
    </location>
</feature>
<accession>A0A6J4SY74</accession>
<dbReference type="GO" id="GO:0004844">
    <property type="term" value="F:uracil DNA N-glycosylase activity"/>
    <property type="evidence" value="ECO:0007669"/>
    <property type="project" value="UniProtKB-EC"/>
</dbReference>
<keyword evidence="2" id="KW-0378">Hydrolase</keyword>
<keyword evidence="2" id="KW-0326">Glycosidase</keyword>
<feature type="compositionally biased region" description="Low complexity" evidence="1">
    <location>
        <begin position="13"/>
        <end position="23"/>
    </location>
</feature>
<feature type="compositionally biased region" description="Basic residues" evidence="1">
    <location>
        <begin position="102"/>
        <end position="118"/>
    </location>
</feature>
<evidence type="ECO:0000256" key="1">
    <source>
        <dbReference type="SAM" id="MobiDB-lite"/>
    </source>
</evidence>
<dbReference type="AlphaFoldDB" id="A0A6J4SY74"/>
<feature type="compositionally biased region" description="Basic and acidic residues" evidence="1">
    <location>
        <begin position="207"/>
        <end position="217"/>
    </location>
</feature>
<reference evidence="2" key="1">
    <citation type="submission" date="2020-02" db="EMBL/GenBank/DDBJ databases">
        <authorList>
            <person name="Meier V. D."/>
        </authorList>
    </citation>
    <scope>NUCLEOTIDE SEQUENCE</scope>
    <source>
        <strain evidence="2">AVDCRST_MAG13</strain>
    </source>
</reference>
<dbReference type="EMBL" id="CADCVO010000430">
    <property type="protein sequence ID" value="CAA9508893.1"/>
    <property type="molecule type" value="Genomic_DNA"/>
</dbReference>
<proteinExistence type="predicted"/>
<feature type="compositionally biased region" description="Basic residues" evidence="1">
    <location>
        <begin position="182"/>
        <end position="191"/>
    </location>
</feature>
<feature type="compositionally biased region" description="Basic residues" evidence="1">
    <location>
        <begin position="1"/>
        <end position="12"/>
    </location>
</feature>
<feature type="non-terminal residue" evidence="2">
    <location>
        <position position="232"/>
    </location>
</feature>
<feature type="compositionally biased region" description="Low complexity" evidence="1">
    <location>
        <begin position="192"/>
        <end position="201"/>
    </location>
</feature>
<dbReference type="EC" id="3.2.2.27" evidence="2"/>
<name>A0A6J4SY74_9ACTN</name>